<sequence length="167" mass="18671">MRAIAKSIVFFIIALMNFGEQALAVNSENLSLTISGHIKNQCEMNFRTGNKMDFSNEKIKSLPFDVYCNQPLKMSIYSKNGGLRLLQSRTNLLTQYQLDIAIHSIGLNASLSSEDLLSPTVIYGSSDIPFTTEGVMRVTLDENLLYAGHYEDVIEIDVYPSIHDISN</sequence>
<dbReference type="EMBL" id="JAKNBA010000016">
    <property type="protein sequence ID" value="MDE1242653.1"/>
    <property type="molecule type" value="Genomic_DNA"/>
</dbReference>
<keyword evidence="1" id="KW-0732">Signal</keyword>
<feature type="chain" id="PRO_5040737485" evidence="1">
    <location>
        <begin position="25"/>
        <end position="167"/>
    </location>
</feature>
<evidence type="ECO:0000313" key="2">
    <source>
        <dbReference type="EMBL" id="MDE1242653.1"/>
    </source>
</evidence>
<dbReference type="Proteomes" id="UP001140979">
    <property type="component" value="Unassembled WGS sequence"/>
</dbReference>
<gene>
    <name evidence="2" type="ORF">L9W94_10945</name>
</gene>
<evidence type="ECO:0000256" key="1">
    <source>
        <dbReference type="SAM" id="SignalP"/>
    </source>
</evidence>
<protein>
    <submittedName>
        <fullName evidence="2">Uncharacterized protein</fullName>
    </submittedName>
</protein>
<proteinExistence type="predicted"/>
<dbReference type="AlphaFoldDB" id="A0A9X4IT25"/>
<feature type="signal peptide" evidence="1">
    <location>
        <begin position="1"/>
        <end position="24"/>
    </location>
</feature>
<dbReference type="RefSeq" id="WP_274683307.1">
    <property type="nucleotide sequence ID" value="NZ_JAKNBA010000016.1"/>
</dbReference>
<organism evidence="2 3">
    <name type="scientific">Vibrio aestuarianus</name>
    <dbReference type="NCBI Taxonomy" id="28171"/>
    <lineage>
        <taxon>Bacteria</taxon>
        <taxon>Pseudomonadati</taxon>
        <taxon>Pseudomonadota</taxon>
        <taxon>Gammaproteobacteria</taxon>
        <taxon>Vibrionales</taxon>
        <taxon>Vibrionaceae</taxon>
        <taxon>Vibrio</taxon>
    </lineage>
</organism>
<evidence type="ECO:0000313" key="3">
    <source>
        <dbReference type="Proteomes" id="UP001140979"/>
    </source>
</evidence>
<comment type="caution">
    <text evidence="2">The sequence shown here is derived from an EMBL/GenBank/DDBJ whole genome shotgun (WGS) entry which is preliminary data.</text>
</comment>
<reference evidence="2" key="1">
    <citation type="submission" date="2022-02" db="EMBL/GenBank/DDBJ databases">
        <title>Emergence and expansion in Europe of a Vibrio aestuarianus clonal complex pathogenic for oysters.</title>
        <authorList>
            <person name="Mesnil A."/>
            <person name="Travers M.-A."/>
        </authorList>
    </citation>
    <scope>NUCLEOTIDE SEQUENCE</scope>
    <source>
        <strain evidence="2">19_064_11T1</strain>
    </source>
</reference>
<accession>A0A9X4IT25</accession>
<name>A0A9X4IT25_9VIBR</name>